<protein>
    <submittedName>
        <fullName evidence="2">TIGR01244 family protein</fullName>
    </submittedName>
</protein>
<proteinExistence type="predicted"/>
<evidence type="ECO:0000313" key="2">
    <source>
        <dbReference type="EMBL" id="SHF30103.1"/>
    </source>
</evidence>
<dbReference type="CDD" id="cd14503">
    <property type="entry name" value="PTP-bact"/>
    <property type="match status" value="1"/>
</dbReference>
<dbReference type="InterPro" id="IPR029021">
    <property type="entry name" value="Prot-tyrosine_phosphatase-like"/>
</dbReference>
<dbReference type="AlphaFoldDB" id="A0A1M5AIS6"/>
<dbReference type="Gene3D" id="3.90.190.10">
    <property type="entry name" value="Protein tyrosine phosphatase superfamily"/>
    <property type="match status" value="1"/>
</dbReference>
<organism evidence="2 3">
    <name type="scientific">Ruegeria intermedia</name>
    <dbReference type="NCBI Taxonomy" id="996115"/>
    <lineage>
        <taxon>Bacteria</taxon>
        <taxon>Pseudomonadati</taxon>
        <taxon>Pseudomonadota</taxon>
        <taxon>Alphaproteobacteria</taxon>
        <taxon>Rhodobacterales</taxon>
        <taxon>Roseobacteraceae</taxon>
        <taxon>Ruegeria</taxon>
    </lineage>
</organism>
<dbReference type="GO" id="GO:0016787">
    <property type="term" value="F:hydrolase activity"/>
    <property type="evidence" value="ECO:0007669"/>
    <property type="project" value="InterPro"/>
</dbReference>
<reference evidence="2 3" key="1">
    <citation type="submission" date="2016-11" db="EMBL/GenBank/DDBJ databases">
        <authorList>
            <person name="Varghese N."/>
            <person name="Submissions S."/>
        </authorList>
    </citation>
    <scope>NUCLEOTIDE SEQUENCE [LARGE SCALE GENOMIC DNA]</scope>
    <source>
        <strain evidence="2 3">DSM 29341</strain>
    </source>
</reference>
<gene>
    <name evidence="2" type="ORF">SAMN05444279_12618</name>
</gene>
<dbReference type="InterPro" id="IPR005939">
    <property type="entry name" value="BLH_phosphatase-like"/>
</dbReference>
<evidence type="ECO:0000259" key="1">
    <source>
        <dbReference type="Pfam" id="PF04273"/>
    </source>
</evidence>
<dbReference type="Pfam" id="PF04273">
    <property type="entry name" value="BLH_phosphatase"/>
    <property type="match status" value="1"/>
</dbReference>
<dbReference type="OrthoDB" id="9805710at2"/>
<name>A0A1M5AIS6_9RHOB</name>
<dbReference type="EMBL" id="FQVK01000026">
    <property type="protein sequence ID" value="SHF30103.1"/>
    <property type="molecule type" value="Genomic_DNA"/>
</dbReference>
<dbReference type="RefSeq" id="WP_149777016.1">
    <property type="nucleotide sequence ID" value="NZ_FQVK01000026.1"/>
</dbReference>
<keyword evidence="3" id="KW-1185">Reference proteome</keyword>
<accession>A0A1M5AIS6</accession>
<dbReference type="NCBIfam" id="TIGR01244">
    <property type="entry name" value="TIGR01244 family sulfur transferase"/>
    <property type="match status" value="1"/>
</dbReference>
<sequence length="142" mass="15592">MEIRQITPRYSVSPQITIEDIPTIKAAGFAKVICNRPNAEVPPHMQSDVIGRAIREAGLEFEVLELTHQTMTPANVSHQKRLIESGPGPVLAYCASGTRCSVVWALGQAGSLPVDEILETTRKAGYELEQLRPTLEQMRPTA</sequence>
<feature type="domain" description="Beta-lactamase hydrolase-like protein phosphatase-like" evidence="1">
    <location>
        <begin position="3"/>
        <end position="110"/>
    </location>
</feature>
<dbReference type="Proteomes" id="UP000325134">
    <property type="component" value="Unassembled WGS sequence"/>
</dbReference>
<evidence type="ECO:0000313" key="3">
    <source>
        <dbReference type="Proteomes" id="UP000325134"/>
    </source>
</evidence>